<organism evidence="2 3">
    <name type="scientific">Lymnaea stagnalis</name>
    <name type="common">Great pond snail</name>
    <name type="synonym">Helix stagnalis</name>
    <dbReference type="NCBI Taxonomy" id="6523"/>
    <lineage>
        <taxon>Eukaryota</taxon>
        <taxon>Metazoa</taxon>
        <taxon>Spiralia</taxon>
        <taxon>Lophotrochozoa</taxon>
        <taxon>Mollusca</taxon>
        <taxon>Gastropoda</taxon>
        <taxon>Heterobranchia</taxon>
        <taxon>Euthyneura</taxon>
        <taxon>Panpulmonata</taxon>
        <taxon>Hygrophila</taxon>
        <taxon>Lymnaeoidea</taxon>
        <taxon>Lymnaeidae</taxon>
        <taxon>Lymnaea</taxon>
    </lineage>
</organism>
<comment type="caution">
    <text evidence="2">The sequence shown here is derived from an EMBL/GenBank/DDBJ whole genome shotgun (WGS) entry which is preliminary data.</text>
</comment>
<evidence type="ECO:0000256" key="1">
    <source>
        <dbReference type="SAM" id="MobiDB-lite"/>
    </source>
</evidence>
<dbReference type="EMBL" id="CAXITT010000233">
    <property type="protein sequence ID" value="CAL1536546.1"/>
    <property type="molecule type" value="Genomic_DNA"/>
</dbReference>
<evidence type="ECO:0000313" key="3">
    <source>
        <dbReference type="Proteomes" id="UP001497497"/>
    </source>
</evidence>
<accession>A0AAV2HV34</accession>
<proteinExistence type="predicted"/>
<gene>
    <name evidence="2" type="ORF">GSLYS_00010459001</name>
</gene>
<feature type="region of interest" description="Disordered" evidence="1">
    <location>
        <begin position="1"/>
        <end position="31"/>
    </location>
</feature>
<dbReference type="Proteomes" id="UP001497497">
    <property type="component" value="Unassembled WGS sequence"/>
</dbReference>
<protein>
    <submittedName>
        <fullName evidence="2">Uncharacterized protein</fullName>
    </submittedName>
</protein>
<evidence type="ECO:0000313" key="2">
    <source>
        <dbReference type="EMBL" id="CAL1536546.1"/>
    </source>
</evidence>
<name>A0AAV2HV34_LYMST</name>
<reference evidence="2 3" key="1">
    <citation type="submission" date="2024-04" db="EMBL/GenBank/DDBJ databases">
        <authorList>
            <consortium name="Genoscope - CEA"/>
            <person name="William W."/>
        </authorList>
    </citation>
    <scope>NUCLEOTIDE SEQUENCE [LARGE SCALE GENOMIC DNA]</scope>
</reference>
<sequence>AALGSSSGLVFPHLEDSIPGTPDNEDDDCPRQTVIDENEKSLISEVSWLEKAKKKVSPKLTQSWKTYEKKSQSPNTACEAFCGFNGTGKPANRKSGAKKNVDVIKLKQGINTLHQTHKCT</sequence>
<feature type="non-terminal residue" evidence="2">
    <location>
        <position position="120"/>
    </location>
</feature>
<feature type="non-terminal residue" evidence="2">
    <location>
        <position position="1"/>
    </location>
</feature>
<keyword evidence="3" id="KW-1185">Reference proteome</keyword>
<dbReference type="AlphaFoldDB" id="A0AAV2HV34"/>